<dbReference type="Proteomes" id="UP000295416">
    <property type="component" value="Unassembled WGS sequence"/>
</dbReference>
<dbReference type="GO" id="GO:0015833">
    <property type="term" value="P:peptide transport"/>
    <property type="evidence" value="ECO:0007669"/>
    <property type="project" value="UniProtKB-KW"/>
</dbReference>
<comment type="similarity">
    <text evidence="2">Belongs to the bacterial solute-binding protein 5 family.</text>
</comment>
<evidence type="ECO:0000259" key="7">
    <source>
        <dbReference type="Pfam" id="PF00496"/>
    </source>
</evidence>
<evidence type="ECO:0000256" key="2">
    <source>
        <dbReference type="ARBA" id="ARBA00005695"/>
    </source>
</evidence>
<evidence type="ECO:0000256" key="3">
    <source>
        <dbReference type="ARBA" id="ARBA00022448"/>
    </source>
</evidence>
<comment type="subcellular location">
    <subcellularLocation>
        <location evidence="1">Cell envelope</location>
    </subcellularLocation>
</comment>
<dbReference type="RefSeq" id="WP_165886865.1">
    <property type="nucleotide sequence ID" value="NZ_SLXK01000008.1"/>
</dbReference>
<dbReference type="FunFam" id="3.10.105.10:FF:000001">
    <property type="entry name" value="Oligopeptide ABC transporter, oligopeptide-binding protein"/>
    <property type="match status" value="1"/>
</dbReference>
<evidence type="ECO:0000256" key="4">
    <source>
        <dbReference type="ARBA" id="ARBA00022729"/>
    </source>
</evidence>
<keyword evidence="9" id="KW-1185">Reference proteome</keyword>
<feature type="domain" description="Solute-binding protein family 5" evidence="7">
    <location>
        <begin position="85"/>
        <end position="475"/>
    </location>
</feature>
<dbReference type="GO" id="GO:1904680">
    <property type="term" value="F:peptide transmembrane transporter activity"/>
    <property type="evidence" value="ECO:0007669"/>
    <property type="project" value="TreeGrafter"/>
</dbReference>
<dbReference type="PIRSF" id="PIRSF002741">
    <property type="entry name" value="MppA"/>
    <property type="match status" value="1"/>
</dbReference>
<keyword evidence="5" id="KW-0653">Protein transport</keyword>
<feature type="chain" id="PRO_5039641324" evidence="6">
    <location>
        <begin position="24"/>
        <end position="558"/>
    </location>
</feature>
<dbReference type="InterPro" id="IPR030678">
    <property type="entry name" value="Peptide/Ni-bd"/>
</dbReference>
<evidence type="ECO:0000313" key="9">
    <source>
        <dbReference type="Proteomes" id="UP000295416"/>
    </source>
</evidence>
<dbReference type="InterPro" id="IPR039424">
    <property type="entry name" value="SBP_5"/>
</dbReference>
<gene>
    <name evidence="8" type="ORF">EV207_10839</name>
</gene>
<dbReference type="Gene3D" id="3.90.76.10">
    <property type="entry name" value="Dipeptide-binding Protein, Domain 1"/>
    <property type="match status" value="1"/>
</dbReference>
<evidence type="ECO:0000256" key="5">
    <source>
        <dbReference type="ARBA" id="ARBA00022856"/>
    </source>
</evidence>
<dbReference type="Pfam" id="PF00496">
    <property type="entry name" value="SBP_bac_5"/>
    <property type="match status" value="1"/>
</dbReference>
<proteinExistence type="inferred from homology"/>
<dbReference type="SUPFAM" id="SSF53850">
    <property type="entry name" value="Periplasmic binding protein-like II"/>
    <property type="match status" value="1"/>
</dbReference>
<keyword evidence="3" id="KW-0813">Transport</keyword>
<keyword evidence="4 6" id="KW-0732">Signal</keyword>
<dbReference type="PANTHER" id="PTHR30290:SF10">
    <property type="entry name" value="PERIPLASMIC OLIGOPEPTIDE-BINDING PROTEIN-RELATED"/>
    <property type="match status" value="1"/>
</dbReference>
<dbReference type="Gene3D" id="3.40.190.10">
    <property type="entry name" value="Periplasmic binding protein-like II"/>
    <property type="match status" value="1"/>
</dbReference>
<dbReference type="PROSITE" id="PS51257">
    <property type="entry name" value="PROKAR_LIPOPROTEIN"/>
    <property type="match status" value="1"/>
</dbReference>
<dbReference type="EMBL" id="SLXK01000008">
    <property type="protein sequence ID" value="TCP29748.1"/>
    <property type="molecule type" value="Genomic_DNA"/>
</dbReference>
<organism evidence="8 9">
    <name type="scientific">Scopulibacillus darangshiensis</name>
    <dbReference type="NCBI Taxonomy" id="442528"/>
    <lineage>
        <taxon>Bacteria</taxon>
        <taxon>Bacillati</taxon>
        <taxon>Bacillota</taxon>
        <taxon>Bacilli</taxon>
        <taxon>Bacillales</taxon>
        <taxon>Sporolactobacillaceae</taxon>
        <taxon>Scopulibacillus</taxon>
    </lineage>
</organism>
<protein>
    <submittedName>
        <fullName evidence="8">Oligopeptide transport system substrate-binding protein</fullName>
    </submittedName>
</protein>
<dbReference type="Gene3D" id="3.10.105.10">
    <property type="entry name" value="Dipeptide-binding Protein, Domain 3"/>
    <property type="match status" value="1"/>
</dbReference>
<evidence type="ECO:0000256" key="6">
    <source>
        <dbReference type="SAM" id="SignalP"/>
    </source>
</evidence>
<dbReference type="GO" id="GO:0030288">
    <property type="term" value="C:outer membrane-bounded periplasmic space"/>
    <property type="evidence" value="ECO:0007669"/>
    <property type="project" value="UniProtKB-ARBA"/>
</dbReference>
<evidence type="ECO:0000313" key="8">
    <source>
        <dbReference type="EMBL" id="TCP29748.1"/>
    </source>
</evidence>
<sequence>MRKKAKWSFLLAVVLIMSLFLSACSSSSSGERSGSSKDGDYKQVLNVASSEEIPSLDTTEGDDQVSFNVFASVFEGLYTMNAKDELVPALAKGDPKVEEKDGHSVYTFKLREDAKWSNGTPVTANDFVYAWRKVISKDSKATYKSLFATLGMLNADKILDPDSPMYGKVDKLGVKAVDDHTLQMTLTKEVPYFKSLMAFPTFFPQNKEYREKQGKKYGLEADTTIYNGPFILEKWEHNKGWVYKKNPNYWDKENVSLDQINVKVVKELTTRINLYNSGKIDRVALEGDWVEKYKNKKDFKTYLGTSVYYIKFNEKNKYLKNENIRRALSMSFNKKAFVNKLMKDGSVPADYLVPKNFTKGPAGKDFRAANGDLLGYNPKEAKKYWEKGLKELGVDKVNLEFLSYDGPENKNQAVYIKNQMEKNLPGLSINIKQQPFKVMLDLEENLKYDFVWAGWGPDYQDPMTFLDMFLTGDGHNQMAYSDKKYDEKIKFAKTHTKDLDARWKALQNAEKILLKDDAALAPMFQNGSAFLTKPYVHDYVVHPFGPDYTYKYVSVDKH</sequence>
<dbReference type="GO" id="GO:0043190">
    <property type="term" value="C:ATP-binding cassette (ABC) transporter complex"/>
    <property type="evidence" value="ECO:0007669"/>
    <property type="project" value="InterPro"/>
</dbReference>
<keyword evidence="5" id="KW-0571">Peptide transport</keyword>
<name>A0A4R2P699_9BACL</name>
<feature type="signal peptide" evidence="6">
    <location>
        <begin position="1"/>
        <end position="23"/>
    </location>
</feature>
<comment type="caution">
    <text evidence="8">The sequence shown here is derived from an EMBL/GenBank/DDBJ whole genome shotgun (WGS) entry which is preliminary data.</text>
</comment>
<dbReference type="CDD" id="cd08504">
    <property type="entry name" value="PBP2_OppA"/>
    <property type="match status" value="1"/>
</dbReference>
<dbReference type="InterPro" id="IPR000914">
    <property type="entry name" value="SBP_5_dom"/>
</dbReference>
<dbReference type="PANTHER" id="PTHR30290">
    <property type="entry name" value="PERIPLASMIC BINDING COMPONENT OF ABC TRANSPORTER"/>
    <property type="match status" value="1"/>
</dbReference>
<reference evidence="8 9" key="1">
    <citation type="submission" date="2019-03" db="EMBL/GenBank/DDBJ databases">
        <title>Genomic Encyclopedia of Type Strains, Phase IV (KMG-IV): sequencing the most valuable type-strain genomes for metagenomic binning, comparative biology and taxonomic classification.</title>
        <authorList>
            <person name="Goeker M."/>
        </authorList>
    </citation>
    <scope>NUCLEOTIDE SEQUENCE [LARGE SCALE GENOMIC DNA]</scope>
    <source>
        <strain evidence="8 9">DSM 19377</strain>
    </source>
</reference>
<dbReference type="AlphaFoldDB" id="A0A4R2P699"/>
<accession>A0A4R2P699</accession>
<dbReference type="FunFam" id="3.90.76.10:FF:000001">
    <property type="entry name" value="Oligopeptide ABC transporter substrate-binding protein"/>
    <property type="match status" value="1"/>
</dbReference>
<evidence type="ECO:0000256" key="1">
    <source>
        <dbReference type="ARBA" id="ARBA00004196"/>
    </source>
</evidence>